<dbReference type="OrthoDB" id="3972426at2759"/>
<evidence type="ECO:0000313" key="1">
    <source>
        <dbReference type="EMBL" id="ETN14125.1"/>
    </source>
</evidence>
<reference evidence="2" key="1">
    <citation type="submission" date="2011-12" db="EMBL/GenBank/DDBJ databases">
        <authorList>
            <consortium name="The Broad Institute Genome Sequencing Platform"/>
            <person name="Russ C."/>
            <person name="Tyler B."/>
            <person name="Panabieres F."/>
            <person name="Shan W."/>
            <person name="Tripathy S."/>
            <person name="Grunwald N."/>
            <person name="Machado M."/>
            <person name="Young S.K."/>
            <person name="Zeng Q."/>
            <person name="Gargeya S."/>
            <person name="Fitzgerald M."/>
            <person name="Haas B."/>
            <person name="Abouelleil A."/>
            <person name="Alvarado L."/>
            <person name="Arachchi H.M."/>
            <person name="Berlin A."/>
            <person name="Chapman S.B."/>
            <person name="Gearin G."/>
            <person name="Goldberg J."/>
            <person name="Griggs A."/>
            <person name="Gujja S."/>
            <person name="Hansen M."/>
            <person name="Heiman D."/>
            <person name="Howarth C."/>
            <person name="Larimer J."/>
            <person name="Lui A."/>
            <person name="MacDonald P.J.P."/>
            <person name="McCowen C."/>
            <person name="Montmayeur A."/>
            <person name="Murphy C."/>
            <person name="Neiman D."/>
            <person name="Pearson M."/>
            <person name="Priest M."/>
            <person name="Roberts A."/>
            <person name="Saif S."/>
            <person name="Shea T."/>
            <person name="Sisk P."/>
            <person name="Stolte C."/>
            <person name="Sykes S."/>
            <person name="Wortman J."/>
            <person name="Nusbaum C."/>
            <person name="Birren B."/>
        </authorList>
    </citation>
    <scope>NUCLEOTIDE SEQUENCE [LARGE SCALE GENOMIC DNA]</scope>
    <source>
        <strain evidence="2">INRA-310</strain>
    </source>
</reference>
<dbReference type="Proteomes" id="UP000018817">
    <property type="component" value="Unassembled WGS sequence"/>
</dbReference>
<dbReference type="AlphaFoldDB" id="W2QPD7"/>
<accession>W2QPD7</accession>
<proteinExistence type="predicted"/>
<dbReference type="RefSeq" id="XP_008900396.1">
    <property type="nucleotide sequence ID" value="XM_008902148.1"/>
</dbReference>
<dbReference type="VEuPathDB" id="FungiDB:PPTG_07784"/>
<sequence length="78" mass="8898">METLMDKLFEPRRNVVCVKPTRLGVVTDGVIAFEKPDLINLFEGISSEFAFIIIARTMSSKRKCVQTPIEEKVKKLKI</sequence>
<protein>
    <submittedName>
        <fullName evidence="1">Uncharacterized protein</fullName>
    </submittedName>
</protein>
<gene>
    <name evidence="1" type="ORF">PPTG_07784</name>
</gene>
<dbReference type="EMBL" id="KI669573">
    <property type="protein sequence ID" value="ETN14125.1"/>
    <property type="molecule type" value="Genomic_DNA"/>
</dbReference>
<evidence type="ECO:0000313" key="2">
    <source>
        <dbReference type="Proteomes" id="UP000018817"/>
    </source>
</evidence>
<name>W2QPD7_PHYN3</name>
<organism evidence="1 2">
    <name type="scientific">Phytophthora nicotianae (strain INRA-310)</name>
    <name type="common">Phytophthora parasitica</name>
    <dbReference type="NCBI Taxonomy" id="761204"/>
    <lineage>
        <taxon>Eukaryota</taxon>
        <taxon>Sar</taxon>
        <taxon>Stramenopiles</taxon>
        <taxon>Oomycota</taxon>
        <taxon>Peronosporomycetes</taxon>
        <taxon>Peronosporales</taxon>
        <taxon>Peronosporaceae</taxon>
        <taxon>Phytophthora</taxon>
    </lineage>
</organism>
<reference evidence="1 2" key="2">
    <citation type="submission" date="2013-11" db="EMBL/GenBank/DDBJ databases">
        <title>The Genome Sequence of Phytophthora parasitica INRA-310.</title>
        <authorList>
            <consortium name="The Broad Institute Genomics Platform"/>
            <person name="Russ C."/>
            <person name="Tyler B."/>
            <person name="Panabieres F."/>
            <person name="Shan W."/>
            <person name="Tripathy S."/>
            <person name="Grunwald N."/>
            <person name="Machado M."/>
            <person name="Johnson C.S."/>
            <person name="Arredondo F."/>
            <person name="Hong C."/>
            <person name="Coffey M."/>
            <person name="Young S.K."/>
            <person name="Zeng Q."/>
            <person name="Gargeya S."/>
            <person name="Fitzgerald M."/>
            <person name="Abouelleil A."/>
            <person name="Alvarado L."/>
            <person name="Chapman S.B."/>
            <person name="Gainer-Dewar J."/>
            <person name="Goldberg J."/>
            <person name="Griggs A."/>
            <person name="Gujja S."/>
            <person name="Hansen M."/>
            <person name="Howarth C."/>
            <person name="Imamovic A."/>
            <person name="Ireland A."/>
            <person name="Larimer J."/>
            <person name="McCowan C."/>
            <person name="Murphy C."/>
            <person name="Pearson M."/>
            <person name="Poon T.W."/>
            <person name="Priest M."/>
            <person name="Roberts A."/>
            <person name="Saif S."/>
            <person name="Shea T."/>
            <person name="Sykes S."/>
            <person name="Wortman J."/>
            <person name="Nusbaum C."/>
            <person name="Birren B."/>
        </authorList>
    </citation>
    <scope>NUCLEOTIDE SEQUENCE [LARGE SCALE GENOMIC DNA]</scope>
    <source>
        <strain evidence="1 2">INRA-310</strain>
    </source>
</reference>
<dbReference type="GeneID" id="20177623"/>